<keyword evidence="1" id="KW-1133">Transmembrane helix</keyword>
<reference evidence="2 3" key="1">
    <citation type="submission" date="2022-08" db="EMBL/GenBank/DDBJ databases">
        <title>Tractidigestivibacter montrealensis type strain KD21.</title>
        <authorList>
            <person name="Diop K."/>
            <person name="Richard C."/>
            <person name="Routy B."/>
        </authorList>
    </citation>
    <scope>NUCLEOTIDE SEQUENCE [LARGE SCALE GENOMIC DNA]</scope>
    <source>
        <strain evidence="2 3">KD21</strain>
    </source>
</reference>
<protein>
    <submittedName>
        <fullName evidence="2">Uncharacterized protein</fullName>
    </submittedName>
</protein>
<keyword evidence="1" id="KW-0472">Membrane</keyword>
<dbReference type="EMBL" id="JANSKA010000004">
    <property type="protein sequence ID" value="MCR9036566.1"/>
    <property type="molecule type" value="Genomic_DNA"/>
</dbReference>
<sequence>MSKGRAKNRKRNTSEPAHVKMHGVITEDRVQEQVERTGTYPFTFASSAIIAAAALLGYLVLPAALLELGIEARASMLVLGPLLISAALALTRYFLDSKRGPIRGFWVTLVTTLVALLVITYLMAFLGIAL</sequence>
<dbReference type="RefSeq" id="WP_118100486.1">
    <property type="nucleotide sequence ID" value="NZ_JANSKA010000004.1"/>
</dbReference>
<evidence type="ECO:0000313" key="2">
    <source>
        <dbReference type="EMBL" id="MCR9036566.1"/>
    </source>
</evidence>
<dbReference type="Proteomes" id="UP001204320">
    <property type="component" value="Unassembled WGS sequence"/>
</dbReference>
<evidence type="ECO:0000256" key="1">
    <source>
        <dbReference type="SAM" id="Phobius"/>
    </source>
</evidence>
<gene>
    <name evidence="2" type="ORF">NVS32_06335</name>
</gene>
<accession>A0ABT1Z8N2</accession>
<comment type="caution">
    <text evidence="2">The sequence shown here is derived from an EMBL/GenBank/DDBJ whole genome shotgun (WGS) entry which is preliminary data.</text>
</comment>
<keyword evidence="3" id="KW-1185">Reference proteome</keyword>
<evidence type="ECO:0000313" key="3">
    <source>
        <dbReference type="Proteomes" id="UP001204320"/>
    </source>
</evidence>
<organism evidence="2 3">
    <name type="scientific">Tractidigestivibacter montrealensis</name>
    <dbReference type="NCBI Taxonomy" id="2972466"/>
    <lineage>
        <taxon>Bacteria</taxon>
        <taxon>Bacillati</taxon>
        <taxon>Actinomycetota</taxon>
        <taxon>Coriobacteriia</taxon>
        <taxon>Coriobacteriales</taxon>
        <taxon>Atopobiaceae</taxon>
        <taxon>Tractidigestivibacter</taxon>
    </lineage>
</organism>
<proteinExistence type="predicted"/>
<feature type="transmembrane region" description="Helical" evidence="1">
    <location>
        <begin position="39"/>
        <end position="61"/>
    </location>
</feature>
<feature type="transmembrane region" description="Helical" evidence="1">
    <location>
        <begin position="73"/>
        <end position="95"/>
    </location>
</feature>
<keyword evidence="1" id="KW-0812">Transmembrane</keyword>
<feature type="transmembrane region" description="Helical" evidence="1">
    <location>
        <begin position="107"/>
        <end position="129"/>
    </location>
</feature>
<name>A0ABT1Z8N2_9ACTN</name>